<protein>
    <submittedName>
        <fullName evidence="1">Uncharacterized protein</fullName>
    </submittedName>
</protein>
<reference evidence="1" key="1">
    <citation type="journal article" date="2015" name="Nature">
        <title>Complex archaea that bridge the gap between prokaryotes and eukaryotes.</title>
        <authorList>
            <person name="Spang A."/>
            <person name="Saw J.H."/>
            <person name="Jorgensen S.L."/>
            <person name="Zaremba-Niedzwiedzka K."/>
            <person name="Martijn J."/>
            <person name="Lind A.E."/>
            <person name="van Eijk R."/>
            <person name="Schleper C."/>
            <person name="Guy L."/>
            <person name="Ettema T.J."/>
        </authorList>
    </citation>
    <scope>NUCLEOTIDE SEQUENCE</scope>
</reference>
<evidence type="ECO:0000313" key="1">
    <source>
        <dbReference type="EMBL" id="KKM91218.1"/>
    </source>
</evidence>
<name>A0A0F9LCQ8_9ZZZZ</name>
<dbReference type="AlphaFoldDB" id="A0A0F9LCQ8"/>
<organism evidence="1">
    <name type="scientific">marine sediment metagenome</name>
    <dbReference type="NCBI Taxonomy" id="412755"/>
    <lineage>
        <taxon>unclassified sequences</taxon>
        <taxon>metagenomes</taxon>
        <taxon>ecological metagenomes</taxon>
    </lineage>
</organism>
<accession>A0A0F9LCQ8</accession>
<dbReference type="EMBL" id="LAZR01006567">
    <property type="protein sequence ID" value="KKM91218.1"/>
    <property type="molecule type" value="Genomic_DNA"/>
</dbReference>
<comment type="caution">
    <text evidence="1">The sequence shown here is derived from an EMBL/GenBank/DDBJ whole genome shotgun (WGS) entry which is preliminary data.</text>
</comment>
<gene>
    <name evidence="1" type="ORF">LCGC14_1230810</name>
</gene>
<proteinExistence type="predicted"/>
<sequence length="75" mass="8673">MKGWEIQSRTYVLNPHYQITYFCCPGCGLRFEETLTCVSNTIHDCPANPNVKTFVPSPRELARKRRTQSLTPNKK</sequence>